<protein>
    <submittedName>
        <fullName evidence="1">Uncharacterized protein</fullName>
    </submittedName>
</protein>
<keyword evidence="2" id="KW-1185">Reference proteome</keyword>
<accession>A0AAW0A5H0</accession>
<gene>
    <name evidence="1" type="ORF">R3P38DRAFT_3216877</name>
</gene>
<sequence>MTSLNVQPPLAAFLEELFQWQTPLPHLPPAIISHICQRPTRPHFGSARYSTSHVHCICGRLCCPDGARDASFAAPQPHHSDEEKGMDDDIRASQAEVRMTRCCTVGSADDSSNDGSDVGLLRFEFLPAVQAVLPRGLVLESRRPCLVGITVGLNPTPVFLLYSCFRGRSPPRGLLVATLNLPGPPPLVAIPAERAGYQCWRHVAFTASPWNSNVPAVSAARHEEARALGD</sequence>
<dbReference type="AlphaFoldDB" id="A0AAW0A5H0"/>
<dbReference type="EMBL" id="JAWWNJ010000083">
    <property type="protein sequence ID" value="KAK7001306.1"/>
    <property type="molecule type" value="Genomic_DNA"/>
</dbReference>
<organism evidence="1 2">
    <name type="scientific">Favolaschia claudopus</name>
    <dbReference type="NCBI Taxonomy" id="2862362"/>
    <lineage>
        <taxon>Eukaryota</taxon>
        <taxon>Fungi</taxon>
        <taxon>Dikarya</taxon>
        <taxon>Basidiomycota</taxon>
        <taxon>Agaricomycotina</taxon>
        <taxon>Agaricomycetes</taxon>
        <taxon>Agaricomycetidae</taxon>
        <taxon>Agaricales</taxon>
        <taxon>Marasmiineae</taxon>
        <taxon>Mycenaceae</taxon>
        <taxon>Favolaschia</taxon>
    </lineage>
</organism>
<dbReference type="Proteomes" id="UP001362999">
    <property type="component" value="Unassembled WGS sequence"/>
</dbReference>
<name>A0AAW0A5H0_9AGAR</name>
<comment type="caution">
    <text evidence="1">The sequence shown here is derived from an EMBL/GenBank/DDBJ whole genome shotgun (WGS) entry which is preliminary data.</text>
</comment>
<reference evidence="1 2" key="1">
    <citation type="journal article" date="2024" name="J Genomics">
        <title>Draft genome sequencing and assembly of Favolaschia claudopus CIRM-BRFM 2984 isolated from oak limbs.</title>
        <authorList>
            <person name="Navarro D."/>
            <person name="Drula E."/>
            <person name="Chaduli D."/>
            <person name="Cazenave R."/>
            <person name="Ahrendt S."/>
            <person name="Wang J."/>
            <person name="Lipzen A."/>
            <person name="Daum C."/>
            <person name="Barry K."/>
            <person name="Grigoriev I.V."/>
            <person name="Favel A."/>
            <person name="Rosso M.N."/>
            <person name="Martin F."/>
        </authorList>
    </citation>
    <scope>NUCLEOTIDE SEQUENCE [LARGE SCALE GENOMIC DNA]</scope>
    <source>
        <strain evidence="1 2">CIRM-BRFM 2984</strain>
    </source>
</reference>
<proteinExistence type="predicted"/>
<evidence type="ECO:0000313" key="1">
    <source>
        <dbReference type="EMBL" id="KAK7001306.1"/>
    </source>
</evidence>
<evidence type="ECO:0000313" key="2">
    <source>
        <dbReference type="Proteomes" id="UP001362999"/>
    </source>
</evidence>